<dbReference type="PANTHER" id="PTHR41533:SF1">
    <property type="entry name" value="L,D-TRANSPEPTIDASE YCBB-RELATED"/>
    <property type="match status" value="1"/>
</dbReference>
<dbReference type="RefSeq" id="WP_194028168.1">
    <property type="nucleotide sequence ID" value="NZ_JADEWZ010000004.1"/>
</dbReference>
<comment type="caution">
    <text evidence="3">The sequence shown here is derived from an EMBL/GenBank/DDBJ whole genome shotgun (WGS) entry which is preliminary data.</text>
</comment>
<dbReference type="InterPro" id="IPR036366">
    <property type="entry name" value="PGBDSf"/>
</dbReference>
<dbReference type="AlphaFoldDB" id="A0A8J7ANP7"/>
<dbReference type="Gene3D" id="1.10.101.10">
    <property type="entry name" value="PGBD-like superfamily/PGBD"/>
    <property type="match status" value="5"/>
</dbReference>
<dbReference type="InterPro" id="IPR036365">
    <property type="entry name" value="PGBD-like_sf"/>
</dbReference>
<feature type="domain" description="Peptidoglycan binding-like" evidence="2">
    <location>
        <begin position="307"/>
        <end position="363"/>
    </location>
</feature>
<accession>A0A8J7ANP7</accession>
<evidence type="ECO:0000313" key="4">
    <source>
        <dbReference type="Proteomes" id="UP000654482"/>
    </source>
</evidence>
<gene>
    <name evidence="3" type="ORF">IQ249_04135</name>
</gene>
<dbReference type="InterPro" id="IPR052905">
    <property type="entry name" value="LD-transpeptidase_YkuD-like"/>
</dbReference>
<dbReference type="PANTHER" id="PTHR41533">
    <property type="entry name" value="L,D-TRANSPEPTIDASE HI_1667-RELATED"/>
    <property type="match status" value="1"/>
</dbReference>
<dbReference type="InterPro" id="IPR002477">
    <property type="entry name" value="Peptidoglycan-bd-like"/>
</dbReference>
<evidence type="ECO:0000256" key="1">
    <source>
        <dbReference type="SAM" id="MobiDB-lite"/>
    </source>
</evidence>
<feature type="compositionally biased region" description="Polar residues" evidence="1">
    <location>
        <begin position="283"/>
        <end position="294"/>
    </location>
</feature>
<sequence>MEALAYCQLALSYEAEVGGDIPADGSAQSEILKRKHNNYLLGFTLALSVLGTTGEAFALIKQGDRGSEVKAVQTRLQQLGYFNANTTGYFGTITQASIIRFQRENGLTPDGIVGPKTQAMLDRVQSQSSARSSLRQGDRGEAVRSLQERLGIVGLFHSTPNGIFDLETDRAVKQFQEERGLTVDGIAGKQTQAALPPVGGSKPKTQEIAQTPEVTYLGEGSQGSGVRSLQQRLRGLGYYNGAVNGIFDRATKNAVIRFQEAQGLKPDGVVGPRTFALLGTAASARQAQPSQTRPTEPEVNYLGQGSQGPGVRSLQQRLRALGHYQDEVTGIYDVNTQEAVMRFQQAQGLRVDGVVGPRTLAVLGDAARNRQTARSAPSNTVVRAPSNPNGLSSQRVKDLQQRLQAQGFYNGPIDGIWGPQTQTALENAQRVYGVDSDDIMNNAL</sequence>
<dbReference type="SUPFAM" id="SSF47090">
    <property type="entry name" value="PGBD-like"/>
    <property type="match status" value="5"/>
</dbReference>
<feature type="domain" description="Peptidoglycan binding-like" evidence="2">
    <location>
        <begin position="65"/>
        <end position="121"/>
    </location>
</feature>
<feature type="domain" description="Peptidoglycan binding-like" evidence="2">
    <location>
        <begin position="393"/>
        <end position="441"/>
    </location>
</feature>
<reference evidence="3" key="1">
    <citation type="submission" date="2020-10" db="EMBL/GenBank/DDBJ databases">
        <authorList>
            <person name="Castelo-Branco R."/>
            <person name="Eusebio N."/>
            <person name="Adriana R."/>
            <person name="Vieira A."/>
            <person name="Brugerolle De Fraissinette N."/>
            <person name="Rezende De Castro R."/>
            <person name="Schneider M.P."/>
            <person name="Vasconcelos V."/>
            <person name="Leao P.N."/>
        </authorList>
    </citation>
    <scope>NUCLEOTIDE SEQUENCE</scope>
    <source>
        <strain evidence="3">LEGE 07157</strain>
    </source>
</reference>
<feature type="region of interest" description="Disordered" evidence="1">
    <location>
        <begin position="283"/>
        <end position="309"/>
    </location>
</feature>
<evidence type="ECO:0000313" key="3">
    <source>
        <dbReference type="EMBL" id="MBE9115083.1"/>
    </source>
</evidence>
<protein>
    <submittedName>
        <fullName evidence="3">Peptidoglycan-binding protein</fullName>
    </submittedName>
</protein>
<evidence type="ECO:0000259" key="2">
    <source>
        <dbReference type="Pfam" id="PF01471"/>
    </source>
</evidence>
<feature type="domain" description="Peptidoglycan binding-like" evidence="2">
    <location>
        <begin position="139"/>
        <end position="195"/>
    </location>
</feature>
<feature type="domain" description="Peptidoglycan binding-like" evidence="2">
    <location>
        <begin position="222"/>
        <end position="278"/>
    </location>
</feature>
<dbReference type="Pfam" id="PF01471">
    <property type="entry name" value="PG_binding_1"/>
    <property type="match status" value="5"/>
</dbReference>
<organism evidence="3 4">
    <name type="scientific">Lusitaniella coriacea LEGE 07157</name>
    <dbReference type="NCBI Taxonomy" id="945747"/>
    <lineage>
        <taxon>Bacteria</taxon>
        <taxon>Bacillati</taxon>
        <taxon>Cyanobacteriota</taxon>
        <taxon>Cyanophyceae</taxon>
        <taxon>Spirulinales</taxon>
        <taxon>Lusitaniellaceae</taxon>
        <taxon>Lusitaniella</taxon>
    </lineage>
</organism>
<feature type="region of interest" description="Disordered" evidence="1">
    <location>
        <begin position="369"/>
        <end position="393"/>
    </location>
</feature>
<dbReference type="Proteomes" id="UP000654482">
    <property type="component" value="Unassembled WGS sequence"/>
</dbReference>
<dbReference type="EMBL" id="JADEWZ010000004">
    <property type="protein sequence ID" value="MBE9115083.1"/>
    <property type="molecule type" value="Genomic_DNA"/>
</dbReference>
<keyword evidence="4" id="KW-1185">Reference proteome</keyword>
<name>A0A8J7ANP7_9CYAN</name>
<proteinExistence type="predicted"/>